<dbReference type="GO" id="GO:0016020">
    <property type="term" value="C:membrane"/>
    <property type="evidence" value="ECO:0007669"/>
    <property type="project" value="UniProtKB-SubCell"/>
</dbReference>
<evidence type="ECO:0000256" key="6">
    <source>
        <dbReference type="PROSITE-ProRule" id="PRU00175"/>
    </source>
</evidence>
<evidence type="ECO:0000256" key="7">
    <source>
        <dbReference type="SAM" id="MobiDB-lite"/>
    </source>
</evidence>
<evidence type="ECO:0000256" key="4">
    <source>
        <dbReference type="ARBA" id="ARBA00022833"/>
    </source>
</evidence>
<dbReference type="GO" id="GO:0008270">
    <property type="term" value="F:zinc ion binding"/>
    <property type="evidence" value="ECO:0007669"/>
    <property type="project" value="UniProtKB-KW"/>
</dbReference>
<dbReference type="InterPro" id="IPR013083">
    <property type="entry name" value="Znf_RING/FYVE/PHD"/>
</dbReference>
<dbReference type="Pfam" id="PF13639">
    <property type="entry name" value="zf-RING_2"/>
    <property type="match status" value="1"/>
</dbReference>
<keyword evidence="3 6" id="KW-0863">Zinc-finger</keyword>
<dbReference type="PANTHER" id="PTHR46151:SF7">
    <property type="entry name" value="NEP1-INTERACTING PROTEIN 1"/>
    <property type="match status" value="1"/>
</dbReference>
<name>A0A484LFG0_9ASTE</name>
<accession>A0A484LFG0</accession>
<evidence type="ECO:0000256" key="5">
    <source>
        <dbReference type="ARBA" id="ARBA00023136"/>
    </source>
</evidence>
<evidence type="ECO:0000256" key="3">
    <source>
        <dbReference type="ARBA" id="ARBA00022771"/>
    </source>
</evidence>
<dbReference type="PANTHER" id="PTHR46151">
    <property type="entry name" value="NEP1-INTERACTING PROTEIN-LIKE 2"/>
    <property type="match status" value="1"/>
</dbReference>
<dbReference type="EMBL" id="OOIL02001417">
    <property type="protein sequence ID" value="VFQ75077.1"/>
    <property type="molecule type" value="Genomic_DNA"/>
</dbReference>
<dbReference type="Proteomes" id="UP000595140">
    <property type="component" value="Unassembled WGS sequence"/>
</dbReference>
<evidence type="ECO:0000256" key="2">
    <source>
        <dbReference type="ARBA" id="ARBA00022723"/>
    </source>
</evidence>
<dbReference type="InterPro" id="IPR001841">
    <property type="entry name" value="Znf_RING"/>
</dbReference>
<gene>
    <name evidence="9" type="ORF">CCAM_LOCUS16853</name>
</gene>
<feature type="domain" description="RING-type" evidence="8">
    <location>
        <begin position="281"/>
        <end position="323"/>
    </location>
</feature>
<feature type="region of interest" description="Disordered" evidence="7">
    <location>
        <begin position="1"/>
        <end position="20"/>
    </location>
</feature>
<evidence type="ECO:0000313" key="10">
    <source>
        <dbReference type="Proteomes" id="UP000595140"/>
    </source>
</evidence>
<dbReference type="SMART" id="SM00184">
    <property type="entry name" value="RING"/>
    <property type="match status" value="1"/>
</dbReference>
<dbReference type="PROSITE" id="PS50089">
    <property type="entry name" value="ZF_RING_2"/>
    <property type="match status" value="1"/>
</dbReference>
<protein>
    <recommendedName>
        <fullName evidence="8">RING-type domain-containing protein</fullName>
    </recommendedName>
</protein>
<keyword evidence="4" id="KW-0862">Zinc</keyword>
<dbReference type="AlphaFoldDB" id="A0A484LFG0"/>
<dbReference type="SUPFAM" id="SSF57850">
    <property type="entry name" value="RING/U-box"/>
    <property type="match status" value="1"/>
</dbReference>
<keyword evidence="5" id="KW-0472">Membrane</keyword>
<dbReference type="Gene3D" id="3.30.40.10">
    <property type="entry name" value="Zinc/RING finger domain, C3HC4 (zinc finger)"/>
    <property type="match status" value="1"/>
</dbReference>
<evidence type="ECO:0000256" key="1">
    <source>
        <dbReference type="ARBA" id="ARBA00004370"/>
    </source>
</evidence>
<organism evidence="9 10">
    <name type="scientific">Cuscuta campestris</name>
    <dbReference type="NCBI Taxonomy" id="132261"/>
    <lineage>
        <taxon>Eukaryota</taxon>
        <taxon>Viridiplantae</taxon>
        <taxon>Streptophyta</taxon>
        <taxon>Embryophyta</taxon>
        <taxon>Tracheophyta</taxon>
        <taxon>Spermatophyta</taxon>
        <taxon>Magnoliopsida</taxon>
        <taxon>eudicotyledons</taxon>
        <taxon>Gunneridae</taxon>
        <taxon>Pentapetalae</taxon>
        <taxon>asterids</taxon>
        <taxon>lamiids</taxon>
        <taxon>Solanales</taxon>
        <taxon>Convolvulaceae</taxon>
        <taxon>Cuscuteae</taxon>
        <taxon>Cuscuta</taxon>
        <taxon>Cuscuta subgen. Grammica</taxon>
        <taxon>Cuscuta sect. Cleistogrammica</taxon>
    </lineage>
</organism>
<dbReference type="OrthoDB" id="1303289at2759"/>
<keyword evidence="10" id="KW-1185">Reference proteome</keyword>
<proteinExistence type="predicted"/>
<comment type="subcellular location">
    <subcellularLocation>
        <location evidence="1">Membrane</location>
    </subcellularLocation>
</comment>
<evidence type="ECO:0000313" key="9">
    <source>
        <dbReference type="EMBL" id="VFQ75077.1"/>
    </source>
</evidence>
<dbReference type="SMART" id="SM01197">
    <property type="entry name" value="FANCL_C"/>
    <property type="match status" value="1"/>
</dbReference>
<keyword evidence="2" id="KW-0479">Metal-binding</keyword>
<sequence length="336" mass="36944">MKEIASETPPPSGNPTADDGLSSYVTVEGIHLNLPRAAGDCSPAPHGGRFPVRITVRVIHPSPPNPKPLSFLQSVLRYKTAYEFRLSRGGGGNSSNWSVDLMNVTYSLRGVEIVNWLVDHMNLPFSLSGVKLLWKGFSTTNKDDYLVPVLNCVSGPSKEWCNQLSVADGKTVSKTSDGREMPVADWDNMTVLIHEFLRNVTAGENRVPGISDLRITKYAILGEDERKAIIKRRNGDDVGRNWKESVFGLPQRVMELRMKAVVEKAIERVAMEDCGGEAVTCGVCLGDLWDGSVVAGLAGCLHRFHERCIVEWLVRNMSCPYCRSPIPISAAVQHNG</sequence>
<evidence type="ECO:0000259" key="8">
    <source>
        <dbReference type="PROSITE" id="PS50089"/>
    </source>
</evidence>
<reference evidence="9 10" key="1">
    <citation type="submission" date="2018-04" db="EMBL/GenBank/DDBJ databases">
        <authorList>
            <person name="Vogel A."/>
        </authorList>
    </citation>
    <scope>NUCLEOTIDE SEQUENCE [LARGE SCALE GENOMIC DNA]</scope>
</reference>